<dbReference type="InterPro" id="IPR006680">
    <property type="entry name" value="Amidohydro-rel"/>
</dbReference>
<keyword evidence="1" id="KW-0456">Lyase</keyword>
<dbReference type="PROSITE" id="PS51257">
    <property type="entry name" value="PROKAR_LIPOPROTEIN"/>
    <property type="match status" value="1"/>
</dbReference>
<dbReference type="InterPro" id="IPR032466">
    <property type="entry name" value="Metal_Hydrolase"/>
</dbReference>
<reference evidence="4" key="2">
    <citation type="submission" date="2023-07" db="EMBL/GenBank/DDBJ databases">
        <title>Zobellia barbeyronii sp. nov., a new marine flavobacterium, isolated from green and red algae.</title>
        <authorList>
            <person name="Nedashkovskaya O.I."/>
            <person name="Otstavnykh N."/>
            <person name="Zhukova N."/>
            <person name="Guzev K."/>
            <person name="Chausova V."/>
            <person name="Tekutyeva L."/>
            <person name="Mikhailov V."/>
            <person name="Isaeva M."/>
        </authorList>
    </citation>
    <scope>NUCLEOTIDE SEQUENCE [LARGE SCALE GENOMIC DNA]</scope>
    <source>
        <strain evidence="4">KMM 6746</strain>
    </source>
</reference>
<evidence type="ECO:0000313" key="3">
    <source>
        <dbReference type="EMBL" id="MBT2163646.1"/>
    </source>
</evidence>
<dbReference type="RefSeq" id="WP_214613580.1">
    <property type="nucleotide sequence ID" value="NZ_JACATN010000014.1"/>
</dbReference>
<dbReference type="InterPro" id="IPR032465">
    <property type="entry name" value="ACMSD"/>
</dbReference>
<keyword evidence="4" id="KW-1185">Reference proteome</keyword>
<evidence type="ECO:0000313" key="4">
    <source>
        <dbReference type="Proteomes" id="UP000740413"/>
    </source>
</evidence>
<dbReference type="PANTHER" id="PTHR21240">
    <property type="entry name" value="2-AMINO-3-CARBOXYLMUCONATE-6-SEMIALDEHYDE DECARBOXYLASE"/>
    <property type="match status" value="1"/>
</dbReference>
<name>A0ABS5WL67_9FLAO</name>
<reference evidence="3 4" key="1">
    <citation type="submission" date="2020-06" db="EMBL/GenBank/DDBJ databases">
        <authorList>
            <person name="Isaeva M.P."/>
            <person name="Chernysheva N.Y."/>
        </authorList>
    </citation>
    <scope>NUCLEOTIDE SEQUENCE [LARGE SCALE GENOMIC DNA]</scope>
    <source>
        <strain evidence="3 4">KMM 6746</strain>
    </source>
</reference>
<dbReference type="Gene3D" id="3.20.20.140">
    <property type="entry name" value="Metal-dependent hydrolases"/>
    <property type="match status" value="1"/>
</dbReference>
<proteinExistence type="predicted"/>
<dbReference type="Proteomes" id="UP000740413">
    <property type="component" value="Unassembled WGS sequence"/>
</dbReference>
<accession>A0ABS5WL67</accession>
<organism evidence="3 4">
    <name type="scientific">Zobellia barbeyronii</name>
    <dbReference type="NCBI Taxonomy" id="2748009"/>
    <lineage>
        <taxon>Bacteria</taxon>
        <taxon>Pseudomonadati</taxon>
        <taxon>Bacteroidota</taxon>
        <taxon>Flavobacteriia</taxon>
        <taxon>Flavobacteriales</taxon>
        <taxon>Flavobacteriaceae</taxon>
        <taxon>Zobellia</taxon>
    </lineage>
</organism>
<comment type="caution">
    <text evidence="3">The sequence shown here is derived from an EMBL/GenBank/DDBJ whole genome shotgun (WGS) entry which is preliminary data.</text>
</comment>
<sequence length="336" mass="38732">MRFKNVYFTFFAFLAVACSTPKYFGIDYHVHITSQEMAKEMEKLCGTVLMCPDGKMPHSNANEIEKSLDSTIFNRAVVLSGAYFAGMPEMELDIETQRKLTRSENEFIAHQVSSSEKMYGFFSINPLAEYAAEESRYWVDSGKFHGIKLHFGNSNFDYRNANHIKKMQDLLKLIDSSSMYVMLHGRTRNPEFGKEDMDILINEIIPYAPETTWILAHAGGWGGYDDATDAALTTIIDALNSNKLDKSKIYIDLSAIVVPESDKKNYPISRDTLENQTRNFINRFHTLDNENWIFGSDWVPNENDLEPYYYFNELMRAGLNEQELKRIISNKLDFIE</sequence>
<protein>
    <submittedName>
        <fullName evidence="3">Amidohydrolase family protein</fullName>
    </submittedName>
</protein>
<gene>
    <name evidence="3" type="ORF">HW347_20435</name>
</gene>
<dbReference type="EMBL" id="JACATN010000014">
    <property type="protein sequence ID" value="MBT2163646.1"/>
    <property type="molecule type" value="Genomic_DNA"/>
</dbReference>
<dbReference type="PANTHER" id="PTHR21240:SF28">
    <property type="entry name" value="ISO-OROTATE DECARBOXYLASE (EUROFUNG)"/>
    <property type="match status" value="1"/>
</dbReference>
<dbReference type="Pfam" id="PF04909">
    <property type="entry name" value="Amidohydro_2"/>
    <property type="match status" value="1"/>
</dbReference>
<evidence type="ECO:0000259" key="2">
    <source>
        <dbReference type="Pfam" id="PF04909"/>
    </source>
</evidence>
<feature type="domain" description="Amidohydrolase-related" evidence="2">
    <location>
        <begin position="26"/>
        <end position="327"/>
    </location>
</feature>
<evidence type="ECO:0000256" key="1">
    <source>
        <dbReference type="ARBA" id="ARBA00023239"/>
    </source>
</evidence>
<dbReference type="SUPFAM" id="SSF51556">
    <property type="entry name" value="Metallo-dependent hydrolases"/>
    <property type="match status" value="1"/>
</dbReference>